<dbReference type="Gene3D" id="3.40.630.30">
    <property type="match status" value="1"/>
</dbReference>
<organism evidence="2 3">
    <name type="scientific">Marivirga aurantiaca</name>
    <dbReference type="NCBI Taxonomy" id="2802615"/>
    <lineage>
        <taxon>Bacteria</taxon>
        <taxon>Pseudomonadati</taxon>
        <taxon>Bacteroidota</taxon>
        <taxon>Cytophagia</taxon>
        <taxon>Cytophagales</taxon>
        <taxon>Marivirgaceae</taxon>
        <taxon>Marivirga</taxon>
    </lineage>
</organism>
<comment type="caution">
    <text evidence="2">The sequence shown here is derived from an EMBL/GenBank/DDBJ whole genome shotgun (WGS) entry which is preliminary data.</text>
</comment>
<dbReference type="InterPro" id="IPR016181">
    <property type="entry name" value="Acyl_CoA_acyltransferase"/>
</dbReference>
<dbReference type="Proteomes" id="UP000611723">
    <property type="component" value="Unassembled WGS sequence"/>
</dbReference>
<proteinExistence type="predicted"/>
<evidence type="ECO:0000313" key="3">
    <source>
        <dbReference type="Proteomes" id="UP000611723"/>
    </source>
</evidence>
<keyword evidence="3" id="KW-1185">Reference proteome</keyword>
<dbReference type="EMBL" id="JAEQBW010000001">
    <property type="protein sequence ID" value="MBK6264195.1"/>
    <property type="molecule type" value="Genomic_DNA"/>
</dbReference>
<evidence type="ECO:0000259" key="1">
    <source>
        <dbReference type="PROSITE" id="PS51186"/>
    </source>
</evidence>
<dbReference type="SUPFAM" id="SSF55729">
    <property type="entry name" value="Acyl-CoA N-acyltransferases (Nat)"/>
    <property type="match status" value="1"/>
</dbReference>
<dbReference type="GO" id="GO:0016747">
    <property type="term" value="F:acyltransferase activity, transferring groups other than amino-acyl groups"/>
    <property type="evidence" value="ECO:0007669"/>
    <property type="project" value="InterPro"/>
</dbReference>
<dbReference type="InterPro" id="IPR000182">
    <property type="entry name" value="GNAT_dom"/>
</dbReference>
<dbReference type="Pfam" id="PF00583">
    <property type="entry name" value="Acetyltransf_1"/>
    <property type="match status" value="1"/>
</dbReference>
<sequence>MTEKNIITFRKALDTDIPYLLWLRKTTMEATLIDSGISVDLNKHMQALRYQFDLAKIILLNDVEIGMIKKDTDYHFIEIIQLQISPEYQGKGYGRSIIQTIIDEARGLGLKIRLSVLKKNQAIKLYHNMGFKVVDEDKYSFIMLR</sequence>
<gene>
    <name evidence="2" type="ORF">JKA74_04030</name>
</gene>
<name>A0A934WWJ5_9BACT</name>
<feature type="domain" description="N-acetyltransferase" evidence="1">
    <location>
        <begin position="7"/>
        <end position="145"/>
    </location>
</feature>
<dbReference type="AlphaFoldDB" id="A0A934WWJ5"/>
<evidence type="ECO:0000313" key="2">
    <source>
        <dbReference type="EMBL" id="MBK6264195.1"/>
    </source>
</evidence>
<dbReference type="CDD" id="cd04301">
    <property type="entry name" value="NAT_SF"/>
    <property type="match status" value="1"/>
</dbReference>
<reference evidence="2" key="1">
    <citation type="submission" date="2021-01" db="EMBL/GenBank/DDBJ databases">
        <title>Marivirga aurantiaca sp. nov., isolated from intertidal surface sediments.</title>
        <authorList>
            <person name="Zhang M."/>
        </authorList>
    </citation>
    <scope>NUCLEOTIDE SEQUENCE</scope>
    <source>
        <strain evidence="2">S37H4</strain>
    </source>
</reference>
<accession>A0A934WWJ5</accession>
<dbReference type="PROSITE" id="PS51186">
    <property type="entry name" value="GNAT"/>
    <property type="match status" value="1"/>
</dbReference>
<protein>
    <submittedName>
        <fullName evidence="2">GNAT family N-acetyltransferase</fullName>
    </submittedName>
</protein>
<dbReference type="RefSeq" id="WP_201429868.1">
    <property type="nucleotide sequence ID" value="NZ_JAEQBW010000001.1"/>
</dbReference>